<evidence type="ECO:0000256" key="1">
    <source>
        <dbReference type="SAM" id="MobiDB-lite"/>
    </source>
</evidence>
<dbReference type="EMBL" id="JAUUTY010000004">
    <property type="protein sequence ID" value="KAK1641912.1"/>
    <property type="molecule type" value="Genomic_DNA"/>
</dbReference>
<evidence type="ECO:0000313" key="4">
    <source>
        <dbReference type="Proteomes" id="UP001231189"/>
    </source>
</evidence>
<evidence type="ECO:0000256" key="2">
    <source>
        <dbReference type="SAM" id="Phobius"/>
    </source>
</evidence>
<protein>
    <submittedName>
        <fullName evidence="3">Uncharacterized protein</fullName>
    </submittedName>
</protein>
<accession>A0AAD8W5R5</accession>
<proteinExistence type="predicted"/>
<feature type="transmembrane region" description="Helical" evidence="2">
    <location>
        <begin position="58"/>
        <end position="80"/>
    </location>
</feature>
<keyword evidence="4" id="KW-1185">Reference proteome</keyword>
<keyword evidence="2" id="KW-0812">Transmembrane</keyword>
<organism evidence="3 4">
    <name type="scientific">Lolium multiflorum</name>
    <name type="common">Italian ryegrass</name>
    <name type="synonym">Lolium perenne subsp. multiflorum</name>
    <dbReference type="NCBI Taxonomy" id="4521"/>
    <lineage>
        <taxon>Eukaryota</taxon>
        <taxon>Viridiplantae</taxon>
        <taxon>Streptophyta</taxon>
        <taxon>Embryophyta</taxon>
        <taxon>Tracheophyta</taxon>
        <taxon>Spermatophyta</taxon>
        <taxon>Magnoliopsida</taxon>
        <taxon>Liliopsida</taxon>
        <taxon>Poales</taxon>
        <taxon>Poaceae</taxon>
        <taxon>BOP clade</taxon>
        <taxon>Pooideae</taxon>
        <taxon>Poodae</taxon>
        <taxon>Poeae</taxon>
        <taxon>Poeae Chloroplast Group 2 (Poeae type)</taxon>
        <taxon>Loliodinae</taxon>
        <taxon>Loliinae</taxon>
        <taxon>Lolium</taxon>
    </lineage>
</organism>
<comment type="caution">
    <text evidence="3">The sequence shown here is derived from an EMBL/GenBank/DDBJ whole genome shotgun (WGS) entry which is preliminary data.</text>
</comment>
<gene>
    <name evidence="3" type="ORF">QYE76_059717</name>
</gene>
<evidence type="ECO:0000313" key="3">
    <source>
        <dbReference type="EMBL" id="KAK1641912.1"/>
    </source>
</evidence>
<sequence>MPSSRKTQAPEGTGEELHPPPGGEHQREKSSPAGRNPPGNSPREGEIDAIVTAIKLDIISITIIIIVTAVSTAAHLCAVASTMAQEYSSREVELREEEIFAEESRRAARAKVLEEEEGDLI</sequence>
<name>A0AAD8W5R5_LOLMU</name>
<reference evidence="3" key="1">
    <citation type="submission" date="2023-07" db="EMBL/GenBank/DDBJ databases">
        <title>A chromosome-level genome assembly of Lolium multiflorum.</title>
        <authorList>
            <person name="Chen Y."/>
            <person name="Copetti D."/>
            <person name="Kolliker R."/>
            <person name="Studer B."/>
        </authorList>
    </citation>
    <scope>NUCLEOTIDE SEQUENCE</scope>
    <source>
        <strain evidence="3">02402/16</strain>
        <tissue evidence="3">Leaf</tissue>
    </source>
</reference>
<dbReference type="Proteomes" id="UP001231189">
    <property type="component" value="Unassembled WGS sequence"/>
</dbReference>
<feature type="region of interest" description="Disordered" evidence="1">
    <location>
        <begin position="1"/>
        <end position="45"/>
    </location>
</feature>
<dbReference type="AlphaFoldDB" id="A0AAD8W5R5"/>
<keyword evidence="2" id="KW-1133">Transmembrane helix</keyword>
<keyword evidence="2" id="KW-0472">Membrane</keyword>